<dbReference type="InterPro" id="IPR001173">
    <property type="entry name" value="Glyco_trans_2-like"/>
</dbReference>
<protein>
    <submittedName>
        <fullName evidence="2">Glycosyltransferase family 2 protein</fullName>
    </submittedName>
</protein>
<proteinExistence type="predicted"/>
<dbReference type="EMBL" id="JAMFLZ010000002">
    <property type="protein sequence ID" value="MCL6294679.1"/>
    <property type="molecule type" value="Genomic_DNA"/>
</dbReference>
<dbReference type="Gene3D" id="3.90.550.10">
    <property type="entry name" value="Spore Coat Polysaccharide Biosynthesis Protein SpsA, Chain A"/>
    <property type="match status" value="1"/>
</dbReference>
<evidence type="ECO:0000313" key="3">
    <source>
        <dbReference type="Proteomes" id="UP001165381"/>
    </source>
</evidence>
<dbReference type="Proteomes" id="UP001165381">
    <property type="component" value="Unassembled WGS sequence"/>
</dbReference>
<gene>
    <name evidence="2" type="ORF">M3P09_06710</name>
</gene>
<dbReference type="CDD" id="cd00761">
    <property type="entry name" value="Glyco_tranf_GTA_type"/>
    <property type="match status" value="1"/>
</dbReference>
<accession>A0ABT0QEL8</accession>
<dbReference type="InterPro" id="IPR050834">
    <property type="entry name" value="Glycosyltransf_2"/>
</dbReference>
<dbReference type="Pfam" id="PF00535">
    <property type="entry name" value="Glycos_transf_2"/>
    <property type="match status" value="1"/>
</dbReference>
<evidence type="ECO:0000259" key="1">
    <source>
        <dbReference type="Pfam" id="PF00535"/>
    </source>
</evidence>
<evidence type="ECO:0000313" key="2">
    <source>
        <dbReference type="EMBL" id="MCL6294679.1"/>
    </source>
</evidence>
<feature type="domain" description="Glycosyltransferase 2-like" evidence="1">
    <location>
        <begin position="245"/>
        <end position="406"/>
    </location>
</feature>
<dbReference type="SUPFAM" id="SSF53448">
    <property type="entry name" value="Nucleotide-diphospho-sugar transferases"/>
    <property type="match status" value="1"/>
</dbReference>
<organism evidence="2 3">
    <name type="scientific">Jejuia spongiicola</name>
    <dbReference type="NCBI Taxonomy" id="2942207"/>
    <lineage>
        <taxon>Bacteria</taxon>
        <taxon>Pseudomonadati</taxon>
        <taxon>Bacteroidota</taxon>
        <taxon>Flavobacteriia</taxon>
        <taxon>Flavobacteriales</taxon>
        <taxon>Flavobacteriaceae</taxon>
        <taxon>Jejuia</taxon>
    </lineage>
</organism>
<dbReference type="PANTHER" id="PTHR43685">
    <property type="entry name" value="GLYCOSYLTRANSFERASE"/>
    <property type="match status" value="1"/>
</dbReference>
<dbReference type="InterPro" id="IPR029044">
    <property type="entry name" value="Nucleotide-diphossugar_trans"/>
</dbReference>
<dbReference type="PANTHER" id="PTHR43685:SF2">
    <property type="entry name" value="GLYCOSYLTRANSFERASE 2-LIKE DOMAIN-CONTAINING PROTEIN"/>
    <property type="match status" value="1"/>
</dbReference>
<comment type="caution">
    <text evidence="2">The sequence shown here is derived from an EMBL/GenBank/DDBJ whole genome shotgun (WGS) entry which is preliminary data.</text>
</comment>
<keyword evidence="3" id="KW-1185">Reference proteome</keyword>
<sequence length="519" mass="60262">MIVLIHDGKKVVSLYFEGDNVPSIDFNASDSIVSILCKASKAYSNELIIWVNETYKDIINFSKIETVFHHKRVMCSYSINGNYCISSHIGYVEQTPYTNITRHVEYPTWMMSSDVGGIYTNILGTLIEHTENGKGFDYFLNSVAKLGMSKGLFCYSQPNLIKGSESISDKKKSSSIYDVFLFTKQHYKFIWTVNLLLCFLFFEKKFLLLPFLKSLFIRQLNTSIDLNQIPIKSIRKVIDKKEVDVIIPTIDRKDSLLNVLKDLAKQTILPKNVIIVEQNPDTNSKSELDYLTSESWPFKINHKFIHQTGVCNARNLALSFVESEWVLLGDDDNRFESNLIENLFNNIKLCGINVATTMYIQPNEKPAYFNTSQTDIFGSGNTMFKSSLLKNVSFDTAFEFGYREDSDFGMQLRQTGNDIIYFPQIKITHLKLPYGGFRTKFKPDWSEDLLEPKPSPTVMLYVKKHYNKFQKLGYKFTLFLKFYKKQSIKSPLLYIRRMNKQWKRSEFWSEYLLNKKTDA</sequence>
<reference evidence="2" key="1">
    <citation type="submission" date="2022-05" db="EMBL/GenBank/DDBJ databases">
        <authorList>
            <person name="Park J.-S."/>
        </authorList>
    </citation>
    <scope>NUCLEOTIDE SEQUENCE</scope>
    <source>
        <strain evidence="2">2012CJ34-3</strain>
    </source>
</reference>
<dbReference type="RefSeq" id="WP_249972516.1">
    <property type="nucleotide sequence ID" value="NZ_JAMFLZ010000002.1"/>
</dbReference>
<name>A0ABT0QEL8_9FLAO</name>